<evidence type="ECO:0000313" key="2">
    <source>
        <dbReference type="EMBL" id="ORZ11197.1"/>
    </source>
</evidence>
<keyword evidence="1" id="KW-0732">Signal</keyword>
<proteinExistence type="predicted"/>
<name>A0A1X2I7X5_9FUNG</name>
<evidence type="ECO:0000313" key="3">
    <source>
        <dbReference type="Proteomes" id="UP000193560"/>
    </source>
</evidence>
<organism evidence="2 3">
    <name type="scientific">Absidia repens</name>
    <dbReference type="NCBI Taxonomy" id="90262"/>
    <lineage>
        <taxon>Eukaryota</taxon>
        <taxon>Fungi</taxon>
        <taxon>Fungi incertae sedis</taxon>
        <taxon>Mucoromycota</taxon>
        <taxon>Mucoromycotina</taxon>
        <taxon>Mucoromycetes</taxon>
        <taxon>Mucorales</taxon>
        <taxon>Cunninghamellaceae</taxon>
        <taxon>Absidia</taxon>
    </lineage>
</organism>
<dbReference type="EMBL" id="MCGE01000022">
    <property type="protein sequence ID" value="ORZ11197.1"/>
    <property type="molecule type" value="Genomic_DNA"/>
</dbReference>
<sequence length="148" mass="15140">MKKIILILVVLGNVLFTSVFGQRQRGKGIICAPCGGKAAEHKNRCCGNGIVKPNGICECQCKGDGGCPAFYDCLGGFCGIPVPGVNCGECGLAPQQGRCCGRGIYNSGSGTCFCGTANGRQCMDHIDCVGKGPGVQYCCGSVCKKGGC</sequence>
<keyword evidence="3" id="KW-1185">Reference proteome</keyword>
<dbReference type="AlphaFoldDB" id="A0A1X2I7X5"/>
<dbReference type="Proteomes" id="UP000193560">
    <property type="component" value="Unassembled WGS sequence"/>
</dbReference>
<comment type="caution">
    <text evidence="2">The sequence shown here is derived from an EMBL/GenBank/DDBJ whole genome shotgun (WGS) entry which is preliminary data.</text>
</comment>
<feature type="chain" id="PRO_5013367032" evidence="1">
    <location>
        <begin position="22"/>
        <end position="148"/>
    </location>
</feature>
<feature type="signal peptide" evidence="1">
    <location>
        <begin position="1"/>
        <end position="21"/>
    </location>
</feature>
<gene>
    <name evidence="2" type="ORF">BCR42DRAFT_494223</name>
</gene>
<reference evidence="2 3" key="1">
    <citation type="submission" date="2016-07" db="EMBL/GenBank/DDBJ databases">
        <title>Pervasive Adenine N6-methylation of Active Genes in Fungi.</title>
        <authorList>
            <consortium name="DOE Joint Genome Institute"/>
            <person name="Mondo S.J."/>
            <person name="Dannebaum R.O."/>
            <person name="Kuo R.C."/>
            <person name="Labutti K."/>
            <person name="Haridas S."/>
            <person name="Kuo A."/>
            <person name="Salamov A."/>
            <person name="Ahrendt S.R."/>
            <person name="Lipzen A."/>
            <person name="Sullivan W."/>
            <person name="Andreopoulos W.B."/>
            <person name="Clum A."/>
            <person name="Lindquist E."/>
            <person name="Daum C."/>
            <person name="Ramamoorthy G.K."/>
            <person name="Gryganskyi A."/>
            <person name="Culley D."/>
            <person name="Magnuson J.K."/>
            <person name="James T.Y."/>
            <person name="O'Malley M.A."/>
            <person name="Stajich J.E."/>
            <person name="Spatafora J.W."/>
            <person name="Visel A."/>
            <person name="Grigoriev I.V."/>
        </authorList>
    </citation>
    <scope>NUCLEOTIDE SEQUENCE [LARGE SCALE GENOMIC DNA]</scope>
    <source>
        <strain evidence="2 3">NRRL 1336</strain>
    </source>
</reference>
<accession>A0A1X2I7X5</accession>
<evidence type="ECO:0000256" key="1">
    <source>
        <dbReference type="SAM" id="SignalP"/>
    </source>
</evidence>
<protein>
    <submittedName>
        <fullName evidence="2">Uncharacterized protein</fullName>
    </submittedName>
</protein>